<dbReference type="InterPro" id="IPR036390">
    <property type="entry name" value="WH_DNA-bd_sf"/>
</dbReference>
<keyword evidence="3" id="KW-0238">DNA-binding</keyword>
<dbReference type="InterPro" id="IPR000847">
    <property type="entry name" value="LysR_HTH_N"/>
</dbReference>
<dbReference type="KEGG" id="htq:FRZ44_47070"/>
<name>A0A5J6MPL8_9PROT</name>
<evidence type="ECO:0000256" key="3">
    <source>
        <dbReference type="ARBA" id="ARBA00023125"/>
    </source>
</evidence>
<evidence type="ECO:0000313" key="6">
    <source>
        <dbReference type="EMBL" id="QEX19394.1"/>
    </source>
</evidence>
<protein>
    <submittedName>
        <fullName evidence="6">HTH-type transcriptional activator BauR</fullName>
    </submittedName>
</protein>
<dbReference type="SUPFAM" id="SSF53850">
    <property type="entry name" value="Periplasmic binding protein-like II"/>
    <property type="match status" value="1"/>
</dbReference>
<accession>A0A5J6MPL8</accession>
<dbReference type="RefSeq" id="WP_151179460.1">
    <property type="nucleotide sequence ID" value="NZ_CP042906.1"/>
</dbReference>
<dbReference type="PROSITE" id="PS50931">
    <property type="entry name" value="HTH_LYSR"/>
    <property type="match status" value="1"/>
</dbReference>
<dbReference type="Gene3D" id="3.40.190.290">
    <property type="match status" value="1"/>
</dbReference>
<evidence type="ECO:0000256" key="4">
    <source>
        <dbReference type="ARBA" id="ARBA00023163"/>
    </source>
</evidence>
<reference evidence="6 7" key="1">
    <citation type="submission" date="2019-08" db="EMBL/GenBank/DDBJ databases">
        <title>Hyperibacter terrae gen. nov., sp. nov. and Hyperibacter viscosus sp. nov., two new members in the family Rhodospirillaceae isolated from the rhizosphere of Hypericum perforatum.</title>
        <authorList>
            <person name="Noviana Z."/>
        </authorList>
    </citation>
    <scope>NUCLEOTIDE SEQUENCE [LARGE SCALE GENOMIC DNA]</scope>
    <source>
        <strain evidence="6 7">R5913</strain>
    </source>
</reference>
<dbReference type="Pfam" id="PF03466">
    <property type="entry name" value="LysR_substrate"/>
    <property type="match status" value="1"/>
</dbReference>
<dbReference type="GO" id="GO:0003700">
    <property type="term" value="F:DNA-binding transcription factor activity"/>
    <property type="evidence" value="ECO:0007669"/>
    <property type="project" value="InterPro"/>
</dbReference>
<dbReference type="Gene3D" id="1.10.10.10">
    <property type="entry name" value="Winged helix-like DNA-binding domain superfamily/Winged helix DNA-binding domain"/>
    <property type="match status" value="1"/>
</dbReference>
<feature type="domain" description="HTH lysR-type" evidence="5">
    <location>
        <begin position="8"/>
        <end position="65"/>
    </location>
</feature>
<evidence type="ECO:0000256" key="1">
    <source>
        <dbReference type="ARBA" id="ARBA00009437"/>
    </source>
</evidence>
<comment type="similarity">
    <text evidence="1">Belongs to the LysR transcriptional regulatory family.</text>
</comment>
<dbReference type="CDD" id="cd05466">
    <property type="entry name" value="PBP2_LTTR_substrate"/>
    <property type="match status" value="1"/>
</dbReference>
<dbReference type="FunFam" id="1.10.10.10:FF:000001">
    <property type="entry name" value="LysR family transcriptional regulator"/>
    <property type="match status" value="1"/>
</dbReference>
<dbReference type="PANTHER" id="PTHR30126:SF98">
    <property type="entry name" value="HTH-TYPE TRANSCRIPTIONAL ACTIVATOR BAUR"/>
    <property type="match status" value="1"/>
</dbReference>
<dbReference type="InterPro" id="IPR005119">
    <property type="entry name" value="LysR_subst-bd"/>
</dbReference>
<sequence>MIGRLSDIDLRLLRIFVAVVESGGFSLASARLNVSESTISSHMSDLEKRLGMRLCERGRAGFRLTDDGEEVYRATTELLEGATRFRDRLATLRSDLGGTLKFGLPDAIVTNAKAGLVECLQRYCERAPEISLQIHILTPRELEHGVLNGSLHLAVAPEHRRVSGLEYVPLFIEHNYLYCGRGHPFFDLADEAIGPDRLDAANRISRGYLERFDEEFFSTPTHRAVVHQIEAAALLILTGRFIGFLPDHYAAEWVAEGRMRPIKPDAIEFRSPFTIITRRDADASQRVSTFIREMRQALADI</sequence>
<keyword evidence="7" id="KW-1185">Reference proteome</keyword>
<gene>
    <name evidence="6" type="primary">bauR</name>
    <name evidence="6" type="ORF">FRZ44_47070</name>
</gene>
<keyword evidence="4" id="KW-0804">Transcription</keyword>
<organism evidence="6 7">
    <name type="scientific">Hypericibacter terrae</name>
    <dbReference type="NCBI Taxonomy" id="2602015"/>
    <lineage>
        <taxon>Bacteria</taxon>
        <taxon>Pseudomonadati</taxon>
        <taxon>Pseudomonadota</taxon>
        <taxon>Alphaproteobacteria</taxon>
        <taxon>Rhodospirillales</taxon>
        <taxon>Dongiaceae</taxon>
        <taxon>Hypericibacter</taxon>
    </lineage>
</organism>
<dbReference type="OrthoDB" id="7506954at2"/>
<keyword evidence="2" id="KW-0805">Transcription regulation</keyword>
<dbReference type="PANTHER" id="PTHR30126">
    <property type="entry name" value="HTH-TYPE TRANSCRIPTIONAL REGULATOR"/>
    <property type="match status" value="1"/>
</dbReference>
<dbReference type="InterPro" id="IPR036388">
    <property type="entry name" value="WH-like_DNA-bd_sf"/>
</dbReference>
<proteinExistence type="inferred from homology"/>
<evidence type="ECO:0000256" key="2">
    <source>
        <dbReference type="ARBA" id="ARBA00023015"/>
    </source>
</evidence>
<dbReference type="SUPFAM" id="SSF46785">
    <property type="entry name" value="Winged helix' DNA-binding domain"/>
    <property type="match status" value="1"/>
</dbReference>
<evidence type="ECO:0000259" key="5">
    <source>
        <dbReference type="PROSITE" id="PS50931"/>
    </source>
</evidence>
<dbReference type="EMBL" id="CP042906">
    <property type="protein sequence ID" value="QEX19394.1"/>
    <property type="molecule type" value="Genomic_DNA"/>
</dbReference>
<dbReference type="AlphaFoldDB" id="A0A5J6MPL8"/>
<dbReference type="Pfam" id="PF00126">
    <property type="entry name" value="HTH_1"/>
    <property type="match status" value="1"/>
</dbReference>
<evidence type="ECO:0000313" key="7">
    <source>
        <dbReference type="Proteomes" id="UP000326202"/>
    </source>
</evidence>
<dbReference type="Proteomes" id="UP000326202">
    <property type="component" value="Chromosome"/>
</dbReference>
<dbReference type="GO" id="GO:0000976">
    <property type="term" value="F:transcription cis-regulatory region binding"/>
    <property type="evidence" value="ECO:0007669"/>
    <property type="project" value="TreeGrafter"/>
</dbReference>